<dbReference type="PRINTS" id="PR00364">
    <property type="entry name" value="DISEASERSIST"/>
</dbReference>
<reference evidence="6" key="1">
    <citation type="submission" date="2013-07" db="EMBL/GenBank/DDBJ databases">
        <title>The genome of Eucalyptus grandis.</title>
        <authorList>
            <person name="Schmutz J."/>
            <person name="Hayes R."/>
            <person name="Myburg A."/>
            <person name="Tuskan G."/>
            <person name="Grattapaglia D."/>
            <person name="Rokhsar D.S."/>
        </authorList>
    </citation>
    <scope>NUCLEOTIDE SEQUENCE</scope>
    <source>
        <tissue evidence="6">Leaf extractions</tissue>
    </source>
</reference>
<proteinExistence type="predicted"/>
<name>A0A059AZ24_EUCGR</name>
<dbReference type="InParanoid" id="A0A059AZ24"/>
<feature type="region of interest" description="Disordered" evidence="3">
    <location>
        <begin position="1"/>
        <end position="34"/>
    </location>
</feature>
<gene>
    <name evidence="6" type="ORF">EUGRSUZ_H01899</name>
</gene>
<organism evidence="6">
    <name type="scientific">Eucalyptus grandis</name>
    <name type="common">Flooded gum</name>
    <dbReference type="NCBI Taxonomy" id="71139"/>
    <lineage>
        <taxon>Eukaryota</taxon>
        <taxon>Viridiplantae</taxon>
        <taxon>Streptophyta</taxon>
        <taxon>Embryophyta</taxon>
        <taxon>Tracheophyta</taxon>
        <taxon>Spermatophyta</taxon>
        <taxon>Magnoliopsida</taxon>
        <taxon>eudicotyledons</taxon>
        <taxon>Gunneridae</taxon>
        <taxon>Pentapetalae</taxon>
        <taxon>rosids</taxon>
        <taxon>malvids</taxon>
        <taxon>Myrtales</taxon>
        <taxon>Myrtaceae</taxon>
        <taxon>Myrtoideae</taxon>
        <taxon>Eucalypteae</taxon>
        <taxon>Eucalyptus</taxon>
    </lineage>
</organism>
<sequence>MAETGQKERERVATTRESDQYGTTAGGRNDDGRGAVAKAEGSRVIFLKEKFCQENIYFIIYEAGLIRHIIQEISTQLDRTPLYVAKYPVGIDSRVQELQTILNLQFKDDILMVGLWGQGGVGKTTIAKAIYNTILREFQGSSFLDQVRENSKSSIDLVHLQKKLLSQVLRKELTIFSVDEGSQLIQDRLCNKKVLIILDDVDDERQLNALVGDCEWFGSGSRIIITTRNKHLLASHGVDSDHLYKVKALEDGEALELFGKHAFLRSQKIKIRSNLVDSVLHYARGLPLALEVLGSFLCGRGEHQWESTLGKLAKSPHKKINDVLKVSYEGLEDYVKEIFLDIACFFKGLNIVYVKSVLDSCDFDTTIGLQILIERSLISEERGALQMHDSIQLMGMDIVKEECRDDCGKRSRLWLYDDVLDVLSGDAGTDAIKAIVLKLPKPKEMYIGPNTFMNIKKLRLLILHNVDNPFQGPIHLPNQLRWFEWPNCALIPEFGYGPNKLVGLDMRNSKIKEVLKQFKWMRIAGLYAEPRLYSESRDIGSLWVQKLGACPRINFIS</sequence>
<feature type="domain" description="NB-ARC" evidence="4">
    <location>
        <begin position="104"/>
        <end position="265"/>
    </location>
</feature>
<feature type="domain" description="Disease resistance protein Roq1-like winged-helix" evidence="5">
    <location>
        <begin position="336"/>
        <end position="401"/>
    </location>
</feature>
<keyword evidence="2" id="KW-0677">Repeat</keyword>
<dbReference type="Gramene" id="KCW59232">
    <property type="protein sequence ID" value="KCW59232"/>
    <property type="gene ID" value="EUGRSUZ_H01899"/>
</dbReference>
<evidence type="ECO:0000256" key="1">
    <source>
        <dbReference type="ARBA" id="ARBA00022614"/>
    </source>
</evidence>
<dbReference type="Pfam" id="PF00931">
    <property type="entry name" value="NB-ARC"/>
    <property type="match status" value="1"/>
</dbReference>
<dbReference type="InterPro" id="IPR027417">
    <property type="entry name" value="P-loop_NTPase"/>
</dbReference>
<accession>A0A059AZ24</accession>
<dbReference type="Gene3D" id="1.10.8.430">
    <property type="entry name" value="Helical domain of apoptotic protease-activating factors"/>
    <property type="match status" value="1"/>
</dbReference>
<dbReference type="GO" id="GO:0006952">
    <property type="term" value="P:defense response"/>
    <property type="evidence" value="ECO:0007669"/>
    <property type="project" value="InterPro"/>
</dbReference>
<dbReference type="Gene3D" id="3.40.50.300">
    <property type="entry name" value="P-loop containing nucleotide triphosphate hydrolases"/>
    <property type="match status" value="1"/>
</dbReference>
<protein>
    <submittedName>
        <fullName evidence="6">Uncharacterized protein</fullName>
    </submittedName>
</protein>
<dbReference type="AlphaFoldDB" id="A0A059AZ24"/>
<keyword evidence="1" id="KW-0433">Leucine-rich repeat</keyword>
<dbReference type="SUPFAM" id="SSF46785">
    <property type="entry name" value="Winged helix' DNA-binding domain"/>
    <property type="match status" value="1"/>
</dbReference>
<dbReference type="Pfam" id="PF23282">
    <property type="entry name" value="WHD_ROQ1"/>
    <property type="match status" value="1"/>
</dbReference>
<dbReference type="OMA" id="ATHRIIQ"/>
<dbReference type="EMBL" id="KK198760">
    <property type="protein sequence ID" value="KCW59232.1"/>
    <property type="molecule type" value="Genomic_DNA"/>
</dbReference>
<evidence type="ECO:0000313" key="6">
    <source>
        <dbReference type="EMBL" id="KCW59232.1"/>
    </source>
</evidence>
<dbReference type="eggNOG" id="ENOG502R4BG">
    <property type="taxonomic scope" value="Eukaryota"/>
</dbReference>
<evidence type="ECO:0000259" key="4">
    <source>
        <dbReference type="Pfam" id="PF00931"/>
    </source>
</evidence>
<dbReference type="InterPro" id="IPR044974">
    <property type="entry name" value="Disease_R_plants"/>
</dbReference>
<dbReference type="InterPro" id="IPR002182">
    <property type="entry name" value="NB-ARC"/>
</dbReference>
<evidence type="ECO:0000256" key="2">
    <source>
        <dbReference type="ARBA" id="ARBA00022737"/>
    </source>
</evidence>
<dbReference type="InterPro" id="IPR036390">
    <property type="entry name" value="WH_DNA-bd_sf"/>
</dbReference>
<dbReference type="PANTHER" id="PTHR11017:SF292">
    <property type="entry name" value="AAA+ ATPASE DOMAIN-CONTAINING PROTEIN"/>
    <property type="match status" value="1"/>
</dbReference>
<dbReference type="GO" id="GO:0043531">
    <property type="term" value="F:ADP binding"/>
    <property type="evidence" value="ECO:0007669"/>
    <property type="project" value="InterPro"/>
</dbReference>
<dbReference type="SUPFAM" id="SSF52540">
    <property type="entry name" value="P-loop containing nucleoside triphosphate hydrolases"/>
    <property type="match status" value="1"/>
</dbReference>
<evidence type="ECO:0000256" key="3">
    <source>
        <dbReference type="SAM" id="MobiDB-lite"/>
    </source>
</evidence>
<dbReference type="InterPro" id="IPR042197">
    <property type="entry name" value="Apaf_helical"/>
</dbReference>
<dbReference type="PANTHER" id="PTHR11017">
    <property type="entry name" value="LEUCINE-RICH REPEAT-CONTAINING PROTEIN"/>
    <property type="match status" value="1"/>
</dbReference>
<dbReference type="InterPro" id="IPR058192">
    <property type="entry name" value="WHD_ROQ1-like"/>
</dbReference>
<evidence type="ECO:0000259" key="5">
    <source>
        <dbReference type="Pfam" id="PF23282"/>
    </source>
</evidence>
<feature type="compositionally biased region" description="Basic and acidic residues" evidence="3">
    <location>
        <begin position="1"/>
        <end position="19"/>
    </location>
</feature>